<dbReference type="GO" id="GO:0005634">
    <property type="term" value="C:nucleus"/>
    <property type="evidence" value="ECO:0007669"/>
    <property type="project" value="TreeGrafter"/>
</dbReference>
<dbReference type="EMBL" id="RCHS01000074">
    <property type="protein sequence ID" value="RMX61193.1"/>
    <property type="molecule type" value="Genomic_DNA"/>
</dbReference>
<comment type="caution">
    <text evidence="3">The sequence shown here is derived from an EMBL/GenBank/DDBJ whole genome shotgun (WGS) entry which is preliminary data.</text>
</comment>
<feature type="compositionally biased region" description="Basic and acidic residues" evidence="1">
    <location>
        <begin position="206"/>
        <end position="219"/>
    </location>
</feature>
<feature type="region of interest" description="Disordered" evidence="1">
    <location>
        <begin position="881"/>
        <end position="919"/>
    </location>
</feature>
<feature type="compositionally biased region" description="Basic and acidic residues" evidence="1">
    <location>
        <begin position="1209"/>
        <end position="1222"/>
    </location>
</feature>
<dbReference type="Pfam" id="PF00004">
    <property type="entry name" value="AAA"/>
    <property type="match status" value="1"/>
</dbReference>
<dbReference type="PANTHER" id="PTHR23389">
    <property type="entry name" value="CHROMOSOME TRANSMISSION FIDELITY FACTOR 18"/>
    <property type="match status" value="1"/>
</dbReference>
<feature type="region of interest" description="Disordered" evidence="1">
    <location>
        <begin position="325"/>
        <end position="358"/>
    </location>
</feature>
<feature type="compositionally biased region" description="Basic and acidic residues" evidence="1">
    <location>
        <begin position="962"/>
        <end position="973"/>
    </location>
</feature>
<dbReference type="GO" id="GO:0003677">
    <property type="term" value="F:DNA binding"/>
    <property type="evidence" value="ECO:0007669"/>
    <property type="project" value="TreeGrafter"/>
</dbReference>
<feature type="region of interest" description="Disordered" evidence="1">
    <location>
        <begin position="631"/>
        <end position="670"/>
    </location>
</feature>
<feature type="region of interest" description="Disordered" evidence="1">
    <location>
        <begin position="378"/>
        <end position="610"/>
    </location>
</feature>
<feature type="domain" description="ATPase AAA-type core" evidence="2">
    <location>
        <begin position="1103"/>
        <end position="1151"/>
    </location>
</feature>
<feature type="region of interest" description="Disordered" evidence="1">
    <location>
        <begin position="945"/>
        <end position="977"/>
    </location>
</feature>
<protein>
    <recommendedName>
        <fullName evidence="2">ATPase AAA-type core domain-containing protein</fullName>
    </recommendedName>
</protein>
<feature type="compositionally biased region" description="Low complexity" evidence="1">
    <location>
        <begin position="636"/>
        <end position="668"/>
    </location>
</feature>
<feature type="compositionally biased region" description="Polar residues" evidence="1">
    <location>
        <begin position="379"/>
        <end position="391"/>
    </location>
</feature>
<dbReference type="PANTHER" id="PTHR23389:SF21">
    <property type="entry name" value="ATPASE FAMILY AAA DOMAIN-CONTAINING PROTEIN 5"/>
    <property type="match status" value="1"/>
</dbReference>
<feature type="region of interest" description="Disordered" evidence="1">
    <location>
        <begin position="1165"/>
        <end position="1241"/>
    </location>
</feature>
<feature type="compositionally biased region" description="Basic and acidic residues" evidence="1">
    <location>
        <begin position="1636"/>
        <end position="1661"/>
    </location>
</feature>
<dbReference type="OrthoDB" id="10672084at2759"/>
<feature type="compositionally biased region" description="Basic and acidic residues" evidence="1">
    <location>
        <begin position="20"/>
        <end position="31"/>
    </location>
</feature>
<feature type="region of interest" description="Disordered" evidence="1">
    <location>
        <begin position="1628"/>
        <end position="1690"/>
    </location>
</feature>
<evidence type="ECO:0000313" key="4">
    <source>
        <dbReference type="Proteomes" id="UP000275408"/>
    </source>
</evidence>
<proteinExistence type="predicted"/>
<feature type="compositionally biased region" description="Polar residues" evidence="1">
    <location>
        <begin position="890"/>
        <end position="900"/>
    </location>
</feature>
<feature type="compositionally biased region" description="Basic and acidic residues" evidence="1">
    <location>
        <begin position="558"/>
        <end position="570"/>
    </location>
</feature>
<dbReference type="GO" id="GO:0061860">
    <property type="term" value="F:DNA clamp unloader activity"/>
    <property type="evidence" value="ECO:0007669"/>
    <property type="project" value="TreeGrafter"/>
</dbReference>
<dbReference type="SUPFAM" id="SSF52540">
    <property type="entry name" value="P-loop containing nucleoside triphosphate hydrolases"/>
    <property type="match status" value="1"/>
</dbReference>
<dbReference type="InterPro" id="IPR003959">
    <property type="entry name" value="ATPase_AAA_core"/>
</dbReference>
<evidence type="ECO:0000259" key="2">
    <source>
        <dbReference type="Pfam" id="PF00004"/>
    </source>
</evidence>
<feature type="compositionally biased region" description="Polar residues" evidence="1">
    <location>
        <begin position="521"/>
        <end position="532"/>
    </location>
</feature>
<feature type="region of interest" description="Disordered" evidence="1">
    <location>
        <begin position="195"/>
        <end position="232"/>
    </location>
</feature>
<feature type="region of interest" description="Disordered" evidence="1">
    <location>
        <begin position="54"/>
        <end position="76"/>
    </location>
</feature>
<name>A0A3M6V5E1_POCDA</name>
<dbReference type="GO" id="GO:0016887">
    <property type="term" value="F:ATP hydrolysis activity"/>
    <property type="evidence" value="ECO:0007669"/>
    <property type="project" value="InterPro"/>
</dbReference>
<feature type="region of interest" description="Disordered" evidence="1">
    <location>
        <begin position="1440"/>
        <end position="1461"/>
    </location>
</feature>
<reference evidence="3 4" key="1">
    <citation type="journal article" date="2018" name="Sci. Rep.">
        <title>Comparative analysis of the Pocillopora damicornis genome highlights role of immune system in coral evolution.</title>
        <authorList>
            <person name="Cunning R."/>
            <person name="Bay R.A."/>
            <person name="Gillette P."/>
            <person name="Baker A.C."/>
            <person name="Traylor-Knowles N."/>
        </authorList>
    </citation>
    <scope>NUCLEOTIDE SEQUENCE [LARGE SCALE GENOMIC DNA]</scope>
    <source>
        <strain evidence="3">RSMAS</strain>
        <tissue evidence="3">Whole animal</tissue>
    </source>
</reference>
<evidence type="ECO:0000256" key="1">
    <source>
        <dbReference type="SAM" id="MobiDB-lite"/>
    </source>
</evidence>
<feature type="compositionally biased region" description="Polar residues" evidence="1">
    <location>
        <begin position="469"/>
        <end position="479"/>
    </location>
</feature>
<dbReference type="STRING" id="46731.A0A3M6V5E1"/>
<feature type="compositionally biased region" description="Polar residues" evidence="1">
    <location>
        <begin position="56"/>
        <end position="68"/>
    </location>
</feature>
<feature type="compositionally biased region" description="Basic and acidic residues" evidence="1">
    <location>
        <begin position="483"/>
        <end position="512"/>
    </location>
</feature>
<gene>
    <name evidence="3" type="ORF">pdam_00005671</name>
</gene>
<dbReference type="InterPro" id="IPR027417">
    <property type="entry name" value="P-loop_NTPase"/>
</dbReference>
<dbReference type="Gene3D" id="3.40.50.300">
    <property type="entry name" value="P-loop containing nucleotide triphosphate hydrolases"/>
    <property type="match status" value="1"/>
</dbReference>
<sequence length="1943" mass="215776">MSTRMVGEDTELEATSNLTDGDRKETRKSRPIDAFFQPAKAVEGTKTQLGHKIALSNFTKPSQPSTDTIDGDKRENEIIQDTKASGSICGNEGQTLKKKQCLLDGKLGYQAPKQDSSLEEELKSKQSKRKWSVTCAVRNTSKLLNSSGSDFEDEGKDLFNAKNKLEQKSCKKKVRDKKRTAQECKGKISKLSDDKEKEIETSQVKHTGEESQRNIDIEAKVPVTSGNSEQTKEFRTSAFDVLMNRQMVRKPEDDGLQVSVDEFQDASIEIISETSNSCDIVDCKEMLHSNSNVTKLLESRKDSSSDRNHFIKNTETNAFDLLMKKGKSPKKGDSQLQLEPDKLPQNFDGSPKKKPKKKSFEFHLSILGGKKKDVDFVTESDNLGTDVQNCERSVKRKRKRRKPGDGSELLESESDEAILSENSKEVVVVTRSKRGRQTSKVANEKHVEGDKVVMDEKGKSEKKGRRTGNRSTSTGSELSYTLHVREARCGSEKKQQRGNNDVDAKEMKEKRNVKARKGGDTASTQGQFQDKSPCSEDLEMPKRRGDQKKKNGQSSKEQSSKEQSSKEQSSKEQSSIDSRIVDERQEKADSEKEKGTKNLTDNEKTATCKEPKPLASIFLKKKALNPKADILEEQPTDLVDSVSSPTTTSTTTADNTADKSSTSDMHSSSLKEKLTINQEAAKKAFNALFTGARHQKTPPVVTAAEVLPAPWPTVSHVVQKEHHSSLGVNFWSLPWPIGRGHKSDDISGSLLPEDYIFNAMSQEDKVMFSGPRAFEQSLCHSKRVSIVSELALFYPGIPLRKLYKRYSSKLQKYRVNSTVADLEQTVPEKKPDERVKSRVDSLGDKDGKGNIVAYSLCNKRGKGKQQLSCDGERSLEKEIARKKDDLLVSEETQGPATNQPVEKPRQKRRREDDGDQYQVEVIKGRRLSLRIRRKKTTLESDTLNDNLEIPETTSNRKKRKRTGDYQDGGKEMSEPSTQFNKAVEIPVVPNSCASNVETFVNDALWTELYRPLHSTEVMANASSVSKLRSWLQEWKIKREKTLRKELQQQKRLLAKQKGKQSSHSQGSSHSLERWDADSDSDFQMSDHASDDSDTEEGGLNTAMFISGPTGVGKTAMVYACAEELGYKVFEVNSSSKRSGKQIMSQLEEATQSHLVINNKGPAPQSSFAGLFDKPVNSSPPSTGPLSAFLQKNTSVSETKASKNGKRKKDGAMKEKKKVESKGKGKSILKQPSQQIKDDSESCSNLSSKAASLILFEEVDVIFEEDKSFWMAVNSFMQNAKCPIVLISTDSQVSCEGRYEQVKLKSPSVNLLAAHLQLVTLTNNIFVNPEDLKCLVVQNNCDIRKSLFDLQFWSGSGGGVKMPYTRPVSLEPIKNDVGRSNLKPQHTSVTCKSGSENLKTGISSQDVNQFEPLATGGILNDDGEESLFLSLSDWQAIKNRGATSHLRSSTRGTLGQAYGDNSDSDFFEPKRAKLSCPEGSADSVFEITDTNDSQPVSTGNEKADTSRQLPPVDSLLFESVHGMLNCVADPTVGSLSILQKGKKSGDNVKDYGIFDKLRLTHFTQGLDLNLVQTNLSNLIPLFAESSSSLPQTRHDPQEAPLEDQTTDVEQPIAEEMVFKSVNIFSDRSLFDDGTDESTNKGETEVVTETDHSIDKESEDGKTKLLNTSQDSVDTGFSESQPKEGTSAAGEGEMLKEDSVICGETILKGKKPVRKTHSHRERCCTKALDVFAQFAENQSFLDAFCSSLSVSNTQSSSVDFGWWEAVLKPGLTDEHVTVEECSHWLARDTRASIRAASEVANLESCRTKVNCLANDLKEVKNVDEEESPNISENELFNSSLLSEDLPPRDCGSLLQLISPSLTQRSSSASRRKLCTSVLSCIPSLYHCDHRCVASDYIPTFRLLCHSERLREAANVKRRFLHYLDLNSFPLSRITMEALADSYLGQ</sequence>
<feature type="compositionally biased region" description="Polar residues" evidence="1">
    <location>
        <begin position="1440"/>
        <end position="1452"/>
    </location>
</feature>
<feature type="compositionally biased region" description="Basic and acidic residues" evidence="1">
    <location>
        <begin position="442"/>
        <end position="461"/>
    </location>
</feature>
<feature type="compositionally biased region" description="Polar residues" evidence="1">
    <location>
        <begin position="1175"/>
        <end position="1198"/>
    </location>
</feature>
<keyword evidence="4" id="KW-1185">Reference proteome</keyword>
<dbReference type="GO" id="GO:0005524">
    <property type="term" value="F:ATP binding"/>
    <property type="evidence" value="ECO:0007669"/>
    <property type="project" value="InterPro"/>
</dbReference>
<feature type="compositionally biased region" description="Polar residues" evidence="1">
    <location>
        <begin position="1663"/>
        <end position="1682"/>
    </location>
</feature>
<feature type="compositionally biased region" description="Acidic residues" evidence="1">
    <location>
        <begin position="408"/>
        <end position="418"/>
    </location>
</feature>
<feature type="region of interest" description="Disordered" evidence="1">
    <location>
        <begin position="1050"/>
        <end position="1101"/>
    </location>
</feature>
<accession>A0A3M6V5E1</accession>
<feature type="compositionally biased region" description="Polar residues" evidence="1">
    <location>
        <begin position="1487"/>
        <end position="1499"/>
    </location>
</feature>
<feature type="region of interest" description="Disordered" evidence="1">
    <location>
        <begin position="1483"/>
        <end position="1506"/>
    </location>
</feature>
<feature type="compositionally biased region" description="Basic and acidic residues" evidence="1">
    <location>
        <begin position="579"/>
        <end position="610"/>
    </location>
</feature>
<feature type="region of interest" description="Disordered" evidence="1">
    <location>
        <begin position="1"/>
        <end position="32"/>
    </location>
</feature>
<evidence type="ECO:0000313" key="3">
    <source>
        <dbReference type="EMBL" id="RMX61193.1"/>
    </source>
</evidence>
<dbReference type="Proteomes" id="UP000275408">
    <property type="component" value="Unassembled WGS sequence"/>
</dbReference>
<organism evidence="3 4">
    <name type="scientific">Pocillopora damicornis</name>
    <name type="common">Cauliflower coral</name>
    <name type="synonym">Millepora damicornis</name>
    <dbReference type="NCBI Taxonomy" id="46731"/>
    <lineage>
        <taxon>Eukaryota</taxon>
        <taxon>Metazoa</taxon>
        <taxon>Cnidaria</taxon>
        <taxon>Anthozoa</taxon>
        <taxon>Hexacorallia</taxon>
        <taxon>Scleractinia</taxon>
        <taxon>Astrocoeniina</taxon>
        <taxon>Pocilloporidae</taxon>
        <taxon>Pocillopora</taxon>
    </lineage>
</organism>